<evidence type="ECO:0000256" key="5">
    <source>
        <dbReference type="ARBA" id="ARBA00023136"/>
    </source>
</evidence>
<comment type="caution">
    <text evidence="7">The sequence shown here is derived from an EMBL/GenBank/DDBJ whole genome shotgun (WGS) entry which is preliminary data.</text>
</comment>
<feature type="transmembrane region" description="Helical" evidence="6">
    <location>
        <begin position="89"/>
        <end position="113"/>
    </location>
</feature>
<keyword evidence="5 6" id="KW-0472">Membrane</keyword>
<dbReference type="InterPro" id="IPR001851">
    <property type="entry name" value="ABC_transp_permease"/>
</dbReference>
<feature type="transmembrane region" description="Helical" evidence="6">
    <location>
        <begin position="63"/>
        <end position="82"/>
    </location>
</feature>
<reference evidence="7 8" key="1">
    <citation type="submission" date="2023-07" db="EMBL/GenBank/DDBJ databases">
        <title>Novel species of Thermanaerothrix with wide hydrolytic capabilities.</title>
        <authorList>
            <person name="Zayulina K.S."/>
            <person name="Podosokorskaya O.A."/>
            <person name="Elcheninov A.G."/>
        </authorList>
    </citation>
    <scope>NUCLEOTIDE SEQUENCE [LARGE SCALE GENOMIC DNA]</scope>
    <source>
        <strain evidence="7 8">4228-RoL</strain>
    </source>
</reference>
<evidence type="ECO:0000256" key="3">
    <source>
        <dbReference type="ARBA" id="ARBA00022692"/>
    </source>
</evidence>
<dbReference type="CDD" id="cd06579">
    <property type="entry name" value="TM_PBP1_transp_AraH_like"/>
    <property type="match status" value="1"/>
</dbReference>
<keyword evidence="8" id="KW-1185">Reference proteome</keyword>
<evidence type="ECO:0000313" key="8">
    <source>
        <dbReference type="Proteomes" id="UP001254165"/>
    </source>
</evidence>
<gene>
    <name evidence="7" type="ORF">QYE77_02805</name>
</gene>
<feature type="transmembrane region" description="Helical" evidence="6">
    <location>
        <begin position="242"/>
        <end position="258"/>
    </location>
</feature>
<comment type="subcellular location">
    <subcellularLocation>
        <location evidence="1">Cell membrane</location>
        <topology evidence="1">Multi-pass membrane protein</topology>
    </subcellularLocation>
</comment>
<evidence type="ECO:0000256" key="2">
    <source>
        <dbReference type="ARBA" id="ARBA00022475"/>
    </source>
</evidence>
<name>A0ABU3NMI9_9CHLR</name>
<dbReference type="PANTHER" id="PTHR32196:SF63">
    <property type="entry name" value="INNER MEMBRANE ABC TRANSPORTER PERMEASE PROTEIN YJFF"/>
    <property type="match status" value="1"/>
</dbReference>
<sequence>MKRRISPTLIALALAIVLFFLGGLIQPGFTSFELAMNILRLAAFLGIVAAGQTLVIISGSEGIDLSVGAMVTLGAIISYGLISKRDDRIWIGFLASLGAGVIIGTLNGIGVAYLRIPPLVMTLGMATVIQGLIFAVTQGSLEGGSAPLLSKITTEPLLFGIPGILYIWAAFAGLMWLLLQRTRYGKNLFAIGTNRVTARLSGVNVKATVVTTYMLCSTLASFGGFIFLGYYERVFLNLGNPYTLPSIAAVVMGGTVLSGGVGSYWGTMAGSIVLTLITSLLTTLRMEEHLRQIVYGLILLVLLAAYGRQRALRQ</sequence>
<feature type="transmembrane region" description="Helical" evidence="6">
    <location>
        <begin position="293"/>
        <end position="309"/>
    </location>
</feature>
<proteinExistence type="predicted"/>
<feature type="transmembrane region" description="Helical" evidence="6">
    <location>
        <begin position="37"/>
        <end position="57"/>
    </location>
</feature>
<evidence type="ECO:0000256" key="1">
    <source>
        <dbReference type="ARBA" id="ARBA00004651"/>
    </source>
</evidence>
<keyword evidence="2" id="KW-1003">Cell membrane</keyword>
<dbReference type="RefSeq" id="WP_315623832.1">
    <property type="nucleotide sequence ID" value="NZ_JAUHMF010000001.1"/>
</dbReference>
<dbReference type="EMBL" id="JAUHMF010000001">
    <property type="protein sequence ID" value="MDT8897182.1"/>
    <property type="molecule type" value="Genomic_DNA"/>
</dbReference>
<feature type="transmembrane region" description="Helical" evidence="6">
    <location>
        <begin position="6"/>
        <end position="25"/>
    </location>
</feature>
<accession>A0ABU3NMI9</accession>
<keyword evidence="3 6" id="KW-0812">Transmembrane</keyword>
<dbReference type="PANTHER" id="PTHR32196">
    <property type="entry name" value="ABC TRANSPORTER PERMEASE PROTEIN YPHD-RELATED-RELATED"/>
    <property type="match status" value="1"/>
</dbReference>
<evidence type="ECO:0000256" key="4">
    <source>
        <dbReference type="ARBA" id="ARBA00022989"/>
    </source>
</evidence>
<feature type="transmembrane region" description="Helical" evidence="6">
    <location>
        <begin position="210"/>
        <end position="230"/>
    </location>
</feature>
<evidence type="ECO:0000256" key="6">
    <source>
        <dbReference type="SAM" id="Phobius"/>
    </source>
</evidence>
<evidence type="ECO:0000313" key="7">
    <source>
        <dbReference type="EMBL" id="MDT8897182.1"/>
    </source>
</evidence>
<dbReference type="Proteomes" id="UP001254165">
    <property type="component" value="Unassembled WGS sequence"/>
</dbReference>
<feature type="transmembrane region" description="Helical" evidence="6">
    <location>
        <begin position="119"/>
        <end position="136"/>
    </location>
</feature>
<organism evidence="7 8">
    <name type="scientific">Thermanaerothrix solaris</name>
    <dbReference type="NCBI Taxonomy" id="3058434"/>
    <lineage>
        <taxon>Bacteria</taxon>
        <taxon>Bacillati</taxon>
        <taxon>Chloroflexota</taxon>
        <taxon>Anaerolineae</taxon>
        <taxon>Anaerolineales</taxon>
        <taxon>Anaerolineaceae</taxon>
        <taxon>Thermanaerothrix</taxon>
    </lineage>
</organism>
<keyword evidence="4 6" id="KW-1133">Transmembrane helix</keyword>
<protein>
    <submittedName>
        <fullName evidence="7">ABC transporter permease</fullName>
    </submittedName>
</protein>
<dbReference type="Pfam" id="PF02653">
    <property type="entry name" value="BPD_transp_2"/>
    <property type="match status" value="1"/>
</dbReference>
<feature type="transmembrane region" description="Helical" evidence="6">
    <location>
        <begin position="157"/>
        <end position="179"/>
    </location>
</feature>